<dbReference type="Gene3D" id="3.40.630.30">
    <property type="match status" value="1"/>
</dbReference>
<organism evidence="5 6">
    <name type="scientific">Plastorhodobacter daqingensis</name>
    <dbReference type="NCBI Taxonomy" id="1387281"/>
    <lineage>
        <taxon>Bacteria</taxon>
        <taxon>Pseudomonadati</taxon>
        <taxon>Pseudomonadota</taxon>
        <taxon>Alphaproteobacteria</taxon>
        <taxon>Rhodobacterales</taxon>
        <taxon>Paracoccaceae</taxon>
        <taxon>Plastorhodobacter</taxon>
    </lineage>
</organism>
<dbReference type="InterPro" id="IPR013815">
    <property type="entry name" value="ATP_grasp_subdomain_1"/>
</dbReference>
<keyword evidence="1" id="KW-0067">ATP-binding</keyword>
<dbReference type="EMBL" id="JBHTFQ010000004">
    <property type="protein sequence ID" value="MFC7704316.1"/>
    <property type="molecule type" value="Genomic_DNA"/>
</dbReference>
<evidence type="ECO:0000259" key="3">
    <source>
        <dbReference type="PROSITE" id="PS50975"/>
    </source>
</evidence>
<keyword evidence="1" id="KW-0547">Nucleotide-binding</keyword>
<reference evidence="6" key="1">
    <citation type="journal article" date="2019" name="Int. J. Syst. Evol. Microbiol.">
        <title>The Global Catalogue of Microorganisms (GCM) 10K type strain sequencing project: providing services to taxonomists for standard genome sequencing and annotation.</title>
        <authorList>
            <consortium name="The Broad Institute Genomics Platform"/>
            <consortium name="The Broad Institute Genome Sequencing Center for Infectious Disease"/>
            <person name="Wu L."/>
            <person name="Ma J."/>
        </authorList>
    </citation>
    <scope>NUCLEOTIDE SEQUENCE [LARGE SCALE GENOMIC DNA]</scope>
    <source>
        <strain evidence="6">CGMCC 1.12750</strain>
    </source>
</reference>
<dbReference type="InterPro" id="IPR011761">
    <property type="entry name" value="ATP-grasp"/>
</dbReference>
<protein>
    <submittedName>
        <fullName evidence="5">N-acetylglutaminylglutamine synthetase</fullName>
    </submittedName>
</protein>
<evidence type="ECO:0000313" key="6">
    <source>
        <dbReference type="Proteomes" id="UP001596516"/>
    </source>
</evidence>
<feature type="compositionally biased region" description="Low complexity" evidence="2">
    <location>
        <begin position="11"/>
        <end position="27"/>
    </location>
</feature>
<dbReference type="NCBIfam" id="TIGR03103">
    <property type="entry name" value="trio_acet_GNAT"/>
    <property type="match status" value="1"/>
</dbReference>
<keyword evidence="6" id="KW-1185">Reference proteome</keyword>
<sequence length="587" mass="62780">MQKPQARHTTAPFPQFAAPPGEGAPQADHPAAGGTVVECGWGRLIFAQTFSAHEDLATALRAERRGDRDIAFYVAEPQILLAVAPQALFLDPSHCLRLDLARGTPVPEAALPFRIRPVQGSADIRAVNAIYGAHGMVQLPDDFHRIGQGDTVTLLVAEDRTTAEILGAVMGVDHVAAFDDPEGGSSLWSLAVAPQAPHGRMGEYLVRAVADRFRGLGRRFLDLTVMQGNAEAMALYEKLGFRRVPVFSVKCKNSINERLYAGTVPGEGLNPYGRLIVDEASRRGIHTEIIDAEAGFFKLSYGGRSVRCRESLSEFTSAVAMSICDDKRVTHRIVAAAGVVVPEQISADPPEAAADFLRRVGKVVVKPARGEQGRGVAVGITTEAQLVTACEQARQICAEVIVEHCVEGEDLRIVVIDYQVVAAALRRPPRVVGDGHSSIGDLIARQSRRRAAATGGESTIPVDAETRACLAEAGVTLDDVLPRGVELVVRRAANLHTGGTIHDVTDRLHPALAQAAIAAARAIDIPVTGIDLIVRAPEAPDYVFIEANERPGLANHEPQPTAERFIDLLFPLSVRPASDSDSAPSVV</sequence>
<dbReference type="Gene3D" id="3.30.470.20">
    <property type="entry name" value="ATP-grasp fold, B domain"/>
    <property type="match status" value="2"/>
</dbReference>
<dbReference type="SUPFAM" id="SSF56059">
    <property type="entry name" value="Glutathione synthetase ATP-binding domain-like"/>
    <property type="match status" value="1"/>
</dbReference>
<comment type="caution">
    <text evidence="5">The sequence shown here is derived from an EMBL/GenBank/DDBJ whole genome shotgun (WGS) entry which is preliminary data.</text>
</comment>
<dbReference type="InterPro" id="IPR013651">
    <property type="entry name" value="ATP-grasp_RimK-type"/>
</dbReference>
<dbReference type="InterPro" id="IPR000182">
    <property type="entry name" value="GNAT_dom"/>
</dbReference>
<dbReference type="PROSITE" id="PS51186">
    <property type="entry name" value="GNAT"/>
    <property type="match status" value="1"/>
</dbReference>
<dbReference type="RefSeq" id="WP_377402368.1">
    <property type="nucleotide sequence ID" value="NZ_JBHTFQ010000004.1"/>
</dbReference>
<dbReference type="Pfam" id="PF00583">
    <property type="entry name" value="Acetyltransf_1"/>
    <property type="match status" value="1"/>
</dbReference>
<evidence type="ECO:0000256" key="1">
    <source>
        <dbReference type="PROSITE-ProRule" id="PRU00409"/>
    </source>
</evidence>
<dbReference type="Gene3D" id="3.30.1490.20">
    <property type="entry name" value="ATP-grasp fold, A domain"/>
    <property type="match status" value="1"/>
</dbReference>
<name>A0ABW2UHZ4_9RHOB</name>
<dbReference type="SUPFAM" id="SSF55729">
    <property type="entry name" value="Acyl-CoA N-acyltransferases (Nat)"/>
    <property type="match status" value="1"/>
</dbReference>
<feature type="domain" description="N-acetyltransferase" evidence="4">
    <location>
        <begin position="113"/>
        <end position="262"/>
    </location>
</feature>
<dbReference type="PANTHER" id="PTHR21621:SF0">
    <property type="entry name" value="BETA-CITRYLGLUTAMATE SYNTHASE B-RELATED"/>
    <property type="match status" value="1"/>
</dbReference>
<evidence type="ECO:0000256" key="2">
    <source>
        <dbReference type="SAM" id="MobiDB-lite"/>
    </source>
</evidence>
<accession>A0ABW2UHZ4</accession>
<dbReference type="InterPro" id="IPR016181">
    <property type="entry name" value="Acyl_CoA_acyltransferase"/>
</dbReference>
<dbReference type="PROSITE" id="PS50975">
    <property type="entry name" value="ATP_GRASP"/>
    <property type="match status" value="1"/>
</dbReference>
<dbReference type="InterPro" id="IPR017534">
    <property type="entry name" value="GNAT-acetyltransferase"/>
</dbReference>
<dbReference type="Proteomes" id="UP001596516">
    <property type="component" value="Unassembled WGS sequence"/>
</dbReference>
<dbReference type="PANTHER" id="PTHR21621">
    <property type="entry name" value="RIBOSOMAL PROTEIN S6 MODIFICATION PROTEIN"/>
    <property type="match status" value="1"/>
</dbReference>
<proteinExistence type="predicted"/>
<dbReference type="Pfam" id="PF08443">
    <property type="entry name" value="RimK"/>
    <property type="match status" value="1"/>
</dbReference>
<gene>
    <name evidence="5" type="primary">ngg</name>
    <name evidence="5" type="ORF">ACFQXB_08930</name>
</gene>
<feature type="region of interest" description="Disordered" evidence="2">
    <location>
        <begin position="1"/>
        <end position="31"/>
    </location>
</feature>
<feature type="domain" description="ATP-grasp" evidence="3">
    <location>
        <begin position="331"/>
        <end position="574"/>
    </location>
</feature>
<evidence type="ECO:0000313" key="5">
    <source>
        <dbReference type="EMBL" id="MFC7704316.1"/>
    </source>
</evidence>
<evidence type="ECO:0000259" key="4">
    <source>
        <dbReference type="PROSITE" id="PS51186"/>
    </source>
</evidence>